<dbReference type="CDD" id="cd03016">
    <property type="entry name" value="PRX_1cys"/>
    <property type="match status" value="1"/>
</dbReference>
<dbReference type="PIRSF" id="PIRSF000239">
    <property type="entry name" value="AHPC"/>
    <property type="match status" value="1"/>
</dbReference>
<evidence type="ECO:0000313" key="10">
    <source>
        <dbReference type="Proteomes" id="UP000236753"/>
    </source>
</evidence>
<evidence type="ECO:0000256" key="5">
    <source>
        <dbReference type="ARBA" id="ARBA00023284"/>
    </source>
</evidence>
<gene>
    <name evidence="9" type="ORF">SAMN05216334_107114</name>
</gene>
<dbReference type="AlphaFoldDB" id="A0A1H5UDV8"/>
<dbReference type="InterPro" id="IPR000866">
    <property type="entry name" value="AhpC/TSA"/>
</dbReference>
<evidence type="ECO:0000256" key="3">
    <source>
        <dbReference type="ARBA" id="ARBA00022862"/>
    </source>
</evidence>
<evidence type="ECO:0000256" key="2">
    <source>
        <dbReference type="ARBA" id="ARBA00022559"/>
    </source>
</evidence>
<reference evidence="9 10" key="1">
    <citation type="submission" date="2016-10" db="EMBL/GenBank/DDBJ databases">
        <authorList>
            <person name="de Groot N.N."/>
        </authorList>
    </citation>
    <scope>NUCLEOTIDE SEQUENCE [LARGE SCALE GENOMIC DNA]</scope>
    <source>
        <strain evidence="9 10">Nm13</strain>
    </source>
</reference>
<dbReference type="InterPro" id="IPR019479">
    <property type="entry name" value="Peroxiredoxin_C"/>
</dbReference>
<dbReference type="Gene3D" id="3.40.30.10">
    <property type="entry name" value="Glutaredoxin"/>
    <property type="match status" value="1"/>
</dbReference>
<evidence type="ECO:0000313" key="9">
    <source>
        <dbReference type="EMBL" id="SEF73262.1"/>
    </source>
</evidence>
<dbReference type="PANTHER" id="PTHR43503:SF4">
    <property type="entry name" value="PEROXIREDOXIN-6"/>
    <property type="match status" value="1"/>
</dbReference>
<dbReference type="EMBL" id="FNUX01000007">
    <property type="protein sequence ID" value="SEF73262.1"/>
    <property type="molecule type" value="Genomic_DNA"/>
</dbReference>
<dbReference type="InterPro" id="IPR024706">
    <property type="entry name" value="Peroxiredoxin_AhpC-typ"/>
</dbReference>
<name>A0A1H5UDV8_9PROT</name>
<dbReference type="InterPro" id="IPR045020">
    <property type="entry name" value="PRX_1cys"/>
</dbReference>
<accession>A0A1H5UDV8</accession>
<protein>
    <submittedName>
        <fullName evidence="9">Alkyl hydroperoxide reductase subunit AhpC (Peroxiredoxin)</fullName>
    </submittedName>
</protein>
<dbReference type="RefSeq" id="WP_103966153.1">
    <property type="nucleotide sequence ID" value="NZ_FNUX01000007.1"/>
</dbReference>
<dbReference type="PANTHER" id="PTHR43503">
    <property type="entry name" value="MCG48959-RELATED"/>
    <property type="match status" value="1"/>
</dbReference>
<keyword evidence="3" id="KW-0049">Antioxidant</keyword>
<dbReference type="SUPFAM" id="SSF52833">
    <property type="entry name" value="Thioredoxin-like"/>
    <property type="match status" value="1"/>
</dbReference>
<proteinExistence type="inferred from homology"/>
<evidence type="ECO:0000256" key="7">
    <source>
        <dbReference type="PIRSR" id="PIRSR000239-1"/>
    </source>
</evidence>
<feature type="active site" description="Cysteine sulfenic acid (-SOH) intermediate; for peroxidase activity" evidence="7">
    <location>
        <position position="45"/>
    </location>
</feature>
<dbReference type="InterPro" id="IPR013766">
    <property type="entry name" value="Thioredoxin_domain"/>
</dbReference>
<evidence type="ECO:0000256" key="4">
    <source>
        <dbReference type="ARBA" id="ARBA00023002"/>
    </source>
</evidence>
<dbReference type="Pfam" id="PF00578">
    <property type="entry name" value="AhpC-TSA"/>
    <property type="match status" value="1"/>
</dbReference>
<dbReference type="Pfam" id="PF10417">
    <property type="entry name" value="1-cysPrx_C"/>
    <property type="match status" value="1"/>
</dbReference>
<dbReference type="GO" id="GO:0051920">
    <property type="term" value="F:peroxiredoxin activity"/>
    <property type="evidence" value="ECO:0007669"/>
    <property type="project" value="InterPro"/>
</dbReference>
<dbReference type="InterPro" id="IPR036249">
    <property type="entry name" value="Thioredoxin-like_sf"/>
</dbReference>
<dbReference type="Gene3D" id="3.30.1020.10">
    <property type="entry name" value="Antioxidant, Horf6, Chain A, domain2"/>
    <property type="match status" value="1"/>
</dbReference>
<dbReference type="OrthoDB" id="9812811at2"/>
<keyword evidence="4" id="KW-0560">Oxidoreductase</keyword>
<evidence type="ECO:0000259" key="8">
    <source>
        <dbReference type="PROSITE" id="PS51352"/>
    </source>
</evidence>
<feature type="domain" description="Thioredoxin" evidence="8">
    <location>
        <begin position="3"/>
        <end position="168"/>
    </location>
</feature>
<dbReference type="GO" id="GO:0005829">
    <property type="term" value="C:cytosol"/>
    <property type="evidence" value="ECO:0007669"/>
    <property type="project" value="TreeGrafter"/>
</dbReference>
<dbReference type="Proteomes" id="UP000236753">
    <property type="component" value="Unassembled WGS sequence"/>
</dbReference>
<organism evidence="9 10">
    <name type="scientific">Nitrosomonas ureae</name>
    <dbReference type="NCBI Taxonomy" id="44577"/>
    <lineage>
        <taxon>Bacteria</taxon>
        <taxon>Pseudomonadati</taxon>
        <taxon>Pseudomonadota</taxon>
        <taxon>Betaproteobacteria</taxon>
        <taxon>Nitrosomonadales</taxon>
        <taxon>Nitrosomonadaceae</taxon>
        <taxon>Nitrosomonas</taxon>
    </lineage>
</organism>
<keyword evidence="5" id="KW-0676">Redox-active center</keyword>
<evidence type="ECO:0000256" key="1">
    <source>
        <dbReference type="ARBA" id="ARBA00009796"/>
    </source>
</evidence>
<dbReference type="PROSITE" id="PS51352">
    <property type="entry name" value="THIOREDOXIN_2"/>
    <property type="match status" value="1"/>
</dbReference>
<dbReference type="GO" id="GO:0045454">
    <property type="term" value="P:cell redox homeostasis"/>
    <property type="evidence" value="ECO:0007669"/>
    <property type="project" value="TreeGrafter"/>
</dbReference>
<dbReference type="FunFam" id="3.30.1020.10:FF:000001">
    <property type="entry name" value="1-Cys peroxiredoxin"/>
    <property type="match status" value="1"/>
</dbReference>
<comment type="similarity">
    <text evidence="1">Belongs to the peroxiredoxin family. AhpC/Prx1 subfamily.</text>
</comment>
<comment type="similarity">
    <text evidence="6">Belongs to the peroxiredoxin family. Prx6 subfamily.</text>
</comment>
<sequence length="218" mass="24678">MSLRINDQAPNFQAETTHGRIDFHEWIGDKWAVLFSHPKDFTPVCTTELGYMASIQAEFDKRDTKLIGLSIDPLNDHEKWLKDVEDVGGSSVRYPVIADTDLHVAKLYNMFPADETGSAEGRTALTNATVRSVFIIGPDKNIKLMMTYPMTTGRNFNEILRVIDSMQLTAKHKVATPVNWQQGDDVIIVPSISNEEAQKIYPQGWETVKPYLRKVKQP</sequence>
<keyword evidence="2" id="KW-0575">Peroxidase</keyword>
<dbReference type="FunFam" id="3.40.30.10:FF:000011">
    <property type="entry name" value="Peroxiredoxin PRX1"/>
    <property type="match status" value="1"/>
</dbReference>
<evidence type="ECO:0000256" key="6">
    <source>
        <dbReference type="ARBA" id="ARBA00025719"/>
    </source>
</evidence>